<reference evidence="1" key="1">
    <citation type="submission" date="2022-09" db="EMBL/GenBank/DDBJ databases">
        <title>Fusarium specimens isolated from Avocado Roots.</title>
        <authorList>
            <person name="Stajich J."/>
            <person name="Roper C."/>
            <person name="Heimlech-Rivalta G."/>
        </authorList>
    </citation>
    <scope>NUCLEOTIDE SEQUENCE</scope>
    <source>
        <strain evidence="1">CF00136</strain>
    </source>
</reference>
<accession>A0A9W8RNW4</accession>
<organism evidence="1 2">
    <name type="scientific">Fusarium torreyae</name>
    <dbReference type="NCBI Taxonomy" id="1237075"/>
    <lineage>
        <taxon>Eukaryota</taxon>
        <taxon>Fungi</taxon>
        <taxon>Dikarya</taxon>
        <taxon>Ascomycota</taxon>
        <taxon>Pezizomycotina</taxon>
        <taxon>Sordariomycetes</taxon>
        <taxon>Hypocreomycetidae</taxon>
        <taxon>Hypocreales</taxon>
        <taxon>Nectriaceae</taxon>
        <taxon>Fusarium</taxon>
    </lineage>
</organism>
<dbReference type="AlphaFoldDB" id="A0A9W8RNW4"/>
<evidence type="ECO:0000313" key="2">
    <source>
        <dbReference type="Proteomes" id="UP001152049"/>
    </source>
</evidence>
<keyword evidence="2" id="KW-1185">Reference proteome</keyword>
<name>A0A9W8RNW4_9HYPO</name>
<proteinExistence type="predicted"/>
<comment type="caution">
    <text evidence="1">The sequence shown here is derived from an EMBL/GenBank/DDBJ whole genome shotgun (WGS) entry which is preliminary data.</text>
</comment>
<gene>
    <name evidence="1" type="ORF">NW762_012381</name>
</gene>
<evidence type="ECO:0000313" key="1">
    <source>
        <dbReference type="EMBL" id="KAJ4249050.1"/>
    </source>
</evidence>
<protein>
    <submittedName>
        <fullName evidence="1">Uncharacterized protein</fullName>
    </submittedName>
</protein>
<dbReference type="EMBL" id="JAOQAZ010000034">
    <property type="protein sequence ID" value="KAJ4249050.1"/>
    <property type="molecule type" value="Genomic_DNA"/>
</dbReference>
<dbReference type="Proteomes" id="UP001152049">
    <property type="component" value="Unassembled WGS sequence"/>
</dbReference>
<sequence length="231" mass="24815">MPEKLSPVDRERFEKQLSVKIKSAGSDSARYREIDSSFVGMVHVLNSTDTSASETMQSAAASLQATMNVGGWYAKSEGKVGVNSKFAGDVKNLLSQQNVTFHVTLLSMGVIPSIVANDVSLAVEKFATFDPKANMDAVLAMHAGALATIEDGKNKILDVDSMMTALDDYLRKAADDKAGVPINYFLKDINKQMLAQTWVAKYHPNKYMAIKSDDSAAGGSADADKAPASKL</sequence>
<dbReference type="OrthoDB" id="5183255at2759"/>